<gene>
    <name evidence="2" type="ordered locus">VF_A1081</name>
</gene>
<dbReference type="EnsemblBacteria" id="AAW88151">
    <property type="protein sequence ID" value="AAW88151"/>
    <property type="gene ID" value="VF_A1081"/>
</dbReference>
<reference evidence="2 3" key="1">
    <citation type="journal article" date="2005" name="Proc. Natl. Acad. Sci. U.S.A.">
        <title>Complete genome sequence of Vibrio fischeri: a symbiotic bacterium with pathogenic congeners.</title>
        <authorList>
            <person name="Ruby E.G."/>
            <person name="Urbanowski M."/>
            <person name="Campbell J."/>
            <person name="Dunn A."/>
            <person name="Faini M."/>
            <person name="Gunsalus R."/>
            <person name="Lostroh P."/>
            <person name="Lupp C."/>
            <person name="McCann J."/>
            <person name="Millikan D."/>
            <person name="Schaefer A."/>
            <person name="Stabb E."/>
            <person name="Stevens A."/>
            <person name="Visick K."/>
            <person name="Whistler C."/>
            <person name="Greenberg E.P."/>
        </authorList>
    </citation>
    <scope>NUCLEOTIDE SEQUENCE [LARGE SCALE GENOMIC DNA]</scope>
    <source>
        <strain evidence="3">ATCC 700601 / ES114</strain>
    </source>
</reference>
<evidence type="ECO:0000256" key="1">
    <source>
        <dbReference type="SAM" id="Phobius"/>
    </source>
</evidence>
<dbReference type="KEGG" id="vfi:VF_A1081"/>
<dbReference type="HOGENOM" id="CLU_1354132_0_0_6"/>
<protein>
    <submittedName>
        <fullName evidence="2">Uncharacterized protein</fullName>
    </submittedName>
</protein>
<dbReference type="AlphaFoldDB" id="Q5DYJ5"/>
<keyword evidence="1" id="KW-0812">Transmembrane</keyword>
<keyword evidence="3" id="KW-1185">Reference proteome</keyword>
<dbReference type="PATRIC" id="fig|312309.11.peg.3679"/>
<organism evidence="2 3">
    <name type="scientific">Aliivibrio fischeri (strain ATCC 700601 / ES114)</name>
    <name type="common">Vibrio fischeri</name>
    <dbReference type="NCBI Taxonomy" id="312309"/>
    <lineage>
        <taxon>Bacteria</taxon>
        <taxon>Pseudomonadati</taxon>
        <taxon>Pseudomonadota</taxon>
        <taxon>Gammaproteobacteria</taxon>
        <taxon>Vibrionales</taxon>
        <taxon>Vibrionaceae</taxon>
        <taxon>Aliivibrio</taxon>
    </lineage>
</organism>
<dbReference type="EMBL" id="CP000021">
    <property type="protein sequence ID" value="AAW88151.1"/>
    <property type="molecule type" value="Genomic_DNA"/>
</dbReference>
<evidence type="ECO:0000313" key="3">
    <source>
        <dbReference type="Proteomes" id="UP000000537"/>
    </source>
</evidence>
<name>Q5DYJ5_ALIF1</name>
<dbReference type="GeneID" id="54166402"/>
<evidence type="ECO:0000313" key="2">
    <source>
        <dbReference type="EMBL" id="AAW88151.1"/>
    </source>
</evidence>
<proteinExistence type="predicted"/>
<dbReference type="Proteomes" id="UP000000537">
    <property type="component" value="Chromosome II"/>
</dbReference>
<reference evidence="2 3" key="2">
    <citation type="journal article" date="2008" name="BMC Genomics">
        <title>Comparative genomics-based investigation of resequencing targets in Vibrio fischeri: focus on point miscalls and artefactual expansions.</title>
        <authorList>
            <person name="Mandel M.J."/>
            <person name="Stabb E.V."/>
            <person name="Ruby E.G."/>
        </authorList>
    </citation>
    <scope>NUCLEOTIDE SEQUENCE [LARGE SCALE GENOMIC DNA]</scope>
    <source>
        <strain evidence="3">ATCC 700601 / ES114</strain>
    </source>
</reference>
<accession>Q5DYJ5</accession>
<sequence>MKEFVLLNMSQEMIFKIFKLIKYTNKIGDKVCFNTVVLFLIINVNMLIIYLLDCKKINKIVFSEMELIVKEDNFYFIENIYLINESIDKLIVNLIEQEIDYEIIDSLISTIDVFSSRVVDSSNYLNEFLNENYETICLLMKTKSIHVDDDFNNKVILSFIFELNFIIEGFFSMDEFDTSKVDFEKIVFFLEKINNEIELNRV</sequence>
<feature type="transmembrane region" description="Helical" evidence="1">
    <location>
        <begin position="31"/>
        <end position="52"/>
    </location>
</feature>
<dbReference type="RefSeq" id="WP_011263888.1">
    <property type="nucleotide sequence ID" value="NC_006841.2"/>
</dbReference>
<keyword evidence="1" id="KW-0472">Membrane</keyword>
<keyword evidence="1" id="KW-1133">Transmembrane helix</keyword>